<dbReference type="HAMAP" id="MF_00286">
    <property type="entry name" value="DsbB"/>
    <property type="match status" value="1"/>
</dbReference>
<dbReference type="InterPro" id="IPR023380">
    <property type="entry name" value="DsbB-like_sf"/>
</dbReference>
<dbReference type="GO" id="GO:0005886">
    <property type="term" value="C:plasma membrane"/>
    <property type="evidence" value="ECO:0007669"/>
    <property type="project" value="UniProtKB-SubCell"/>
</dbReference>
<feature type="topological domain" description="Periplasmic" evidence="14">
    <location>
        <begin position="34"/>
        <end position="51"/>
    </location>
</feature>
<feature type="topological domain" description="Cytoplasmic" evidence="14">
    <location>
        <begin position="1"/>
        <end position="16"/>
    </location>
</feature>
<evidence type="ECO:0000256" key="4">
    <source>
        <dbReference type="ARBA" id="ARBA00022475"/>
    </source>
</evidence>
<comment type="caution">
    <text evidence="16">The sequence shown here is derived from an EMBL/GenBank/DDBJ whole genome shotgun (WGS) entry which is preliminary data.</text>
</comment>
<dbReference type="Pfam" id="PF02600">
    <property type="entry name" value="DsbB"/>
    <property type="match status" value="1"/>
</dbReference>
<evidence type="ECO:0000256" key="2">
    <source>
        <dbReference type="ARBA" id="ARBA00008823"/>
    </source>
</evidence>
<keyword evidence="11 14" id="KW-1015">Disulfide bond</keyword>
<evidence type="ECO:0000256" key="9">
    <source>
        <dbReference type="ARBA" id="ARBA00023002"/>
    </source>
</evidence>
<feature type="transmembrane region" description="Helical" evidence="15">
    <location>
        <begin position="16"/>
        <end position="38"/>
    </location>
</feature>
<evidence type="ECO:0000256" key="13">
    <source>
        <dbReference type="ARBA" id="ARBA00023284"/>
    </source>
</evidence>
<keyword evidence="7 14" id="KW-0249">Electron transport</keyword>
<dbReference type="Proteomes" id="UP000029264">
    <property type="component" value="Unassembled WGS sequence"/>
</dbReference>
<feature type="disulfide bond" description="Redox-active" evidence="14">
    <location>
        <begin position="107"/>
        <end position="133"/>
    </location>
</feature>
<keyword evidence="17" id="KW-1185">Reference proteome</keyword>
<gene>
    <name evidence="14" type="primary">dsbB</name>
    <name evidence="16" type="ORF">HR45_15930</name>
</gene>
<dbReference type="SUPFAM" id="SSF158442">
    <property type="entry name" value="DsbB-like"/>
    <property type="match status" value="1"/>
</dbReference>
<dbReference type="Gene3D" id="1.20.1550.10">
    <property type="entry name" value="DsbB-like"/>
    <property type="match status" value="1"/>
</dbReference>
<evidence type="ECO:0000256" key="5">
    <source>
        <dbReference type="ARBA" id="ARBA00022519"/>
    </source>
</evidence>
<comment type="function">
    <text evidence="14">Required for disulfide bond formation in some periplasmic proteins. Acts by oxidizing the DsbA protein.</text>
</comment>
<evidence type="ECO:0000256" key="8">
    <source>
        <dbReference type="ARBA" id="ARBA00022989"/>
    </source>
</evidence>
<evidence type="ECO:0000256" key="10">
    <source>
        <dbReference type="ARBA" id="ARBA00023136"/>
    </source>
</evidence>
<dbReference type="GO" id="GO:0009055">
    <property type="term" value="F:electron transfer activity"/>
    <property type="evidence" value="ECO:0007669"/>
    <property type="project" value="UniProtKB-UniRule"/>
</dbReference>
<dbReference type="GO" id="GO:0006457">
    <property type="term" value="P:protein folding"/>
    <property type="evidence" value="ECO:0007669"/>
    <property type="project" value="InterPro"/>
</dbReference>
<keyword evidence="9 14" id="KW-0560">Oxidoreductase</keyword>
<name>A0A094JVK7_9GAMM</name>
<dbReference type="STRING" id="1515746.HR45_15930"/>
<keyword evidence="3 14" id="KW-0813">Transport</keyword>
<evidence type="ECO:0000256" key="11">
    <source>
        <dbReference type="ARBA" id="ARBA00023157"/>
    </source>
</evidence>
<evidence type="ECO:0000256" key="15">
    <source>
        <dbReference type="SAM" id="Phobius"/>
    </source>
</evidence>
<comment type="subcellular location">
    <subcellularLocation>
        <location evidence="1">Cell inner membrane</location>
        <topology evidence="1">Multi-pass membrane protein</topology>
    </subcellularLocation>
    <subcellularLocation>
        <location evidence="14">Cell membrane</location>
        <topology evidence="14">Multi-pass membrane protein</topology>
    </subcellularLocation>
</comment>
<dbReference type="PANTHER" id="PTHR36570:SF2">
    <property type="entry name" value="DISULFIDE BOND FORMATION PROTEIN B"/>
    <property type="match status" value="1"/>
</dbReference>
<dbReference type="InterPro" id="IPR050183">
    <property type="entry name" value="DsbB"/>
</dbReference>
<feature type="disulfide bond" description="Redox-active" evidence="14">
    <location>
        <begin position="43"/>
        <end position="46"/>
    </location>
</feature>
<dbReference type="PANTHER" id="PTHR36570">
    <property type="entry name" value="DISULFIDE BOND FORMATION PROTEIN B"/>
    <property type="match status" value="1"/>
</dbReference>
<evidence type="ECO:0000256" key="14">
    <source>
        <dbReference type="HAMAP-Rule" id="MF_00286"/>
    </source>
</evidence>
<evidence type="ECO:0000313" key="16">
    <source>
        <dbReference type="EMBL" id="KFZ36471.1"/>
    </source>
</evidence>
<keyword evidence="6 14" id="KW-0812">Transmembrane</keyword>
<feature type="topological domain" description="Cytoplasmic" evidence="14">
    <location>
        <begin position="167"/>
        <end position="171"/>
    </location>
</feature>
<evidence type="ECO:0000256" key="7">
    <source>
        <dbReference type="ARBA" id="ARBA00022982"/>
    </source>
</evidence>
<feature type="transmembrane region" description="Helical" evidence="15">
    <location>
        <begin position="50"/>
        <end position="82"/>
    </location>
</feature>
<feature type="transmembrane region" description="Helical" evidence="15">
    <location>
        <begin position="145"/>
        <end position="168"/>
    </location>
</feature>
<dbReference type="EMBL" id="JPEO01000017">
    <property type="protein sequence ID" value="KFZ36471.1"/>
    <property type="molecule type" value="Genomic_DNA"/>
</dbReference>
<keyword evidence="13 14" id="KW-0676">Redox-active center</keyword>
<dbReference type="InterPro" id="IPR003752">
    <property type="entry name" value="DiS_bond_form_DsbB/BdbC"/>
</dbReference>
<accession>A0A094JVK7</accession>
<evidence type="ECO:0000256" key="3">
    <source>
        <dbReference type="ARBA" id="ARBA00022448"/>
    </source>
</evidence>
<comment type="caution">
    <text evidence="14">Lacks conserved residue(s) required for the propagation of feature annotation.</text>
</comment>
<dbReference type="AlphaFoldDB" id="A0A094JVK7"/>
<proteinExistence type="inferred from homology"/>
<comment type="similarity">
    <text evidence="2 14">Belongs to the DsbB family.</text>
</comment>
<keyword evidence="4 14" id="KW-1003">Cell membrane</keyword>
<keyword evidence="12 14" id="KW-0143">Chaperone</keyword>
<organism evidence="16 17">
    <name type="scientific">Shewanella mangrovi</name>
    <dbReference type="NCBI Taxonomy" id="1515746"/>
    <lineage>
        <taxon>Bacteria</taxon>
        <taxon>Pseudomonadati</taxon>
        <taxon>Pseudomonadota</taxon>
        <taxon>Gammaproteobacteria</taxon>
        <taxon>Alteromonadales</taxon>
        <taxon>Shewanellaceae</taxon>
        <taxon>Shewanella</taxon>
    </lineage>
</organism>
<dbReference type="OrthoDB" id="3711263at2"/>
<dbReference type="NCBIfam" id="NF002485">
    <property type="entry name" value="PRK01749.1"/>
    <property type="match status" value="1"/>
</dbReference>
<keyword evidence="5" id="KW-0997">Cell inner membrane</keyword>
<feature type="topological domain" description="Periplasmic" evidence="14">
    <location>
        <begin position="93"/>
        <end position="147"/>
    </location>
</feature>
<evidence type="ECO:0000256" key="12">
    <source>
        <dbReference type="ARBA" id="ARBA00023186"/>
    </source>
</evidence>
<dbReference type="InterPro" id="IPR022920">
    <property type="entry name" value="Disulphide_bond_form_DsbB"/>
</dbReference>
<dbReference type="eggNOG" id="COG1495">
    <property type="taxonomic scope" value="Bacteria"/>
</dbReference>
<keyword evidence="10 14" id="KW-0472">Membrane</keyword>
<evidence type="ECO:0000313" key="17">
    <source>
        <dbReference type="Proteomes" id="UP000029264"/>
    </source>
</evidence>
<reference evidence="16 17" key="1">
    <citation type="submission" date="2014-06" db="EMBL/GenBank/DDBJ databases">
        <title>Shewanella sp. YQH10.</title>
        <authorList>
            <person name="Liu Y."/>
            <person name="Zeng R."/>
        </authorList>
    </citation>
    <scope>NUCLEOTIDE SEQUENCE [LARGE SCALE GENOMIC DNA]</scope>
    <source>
        <strain evidence="16 17">YQH10</strain>
    </source>
</reference>
<keyword evidence="8 14" id="KW-1133">Transmembrane helix</keyword>
<sequence length="171" mass="19219">MEIILMFSAFVRSRTSWGILLLSGVALELAALFFQYVMKLDPCVMCVYQRVAVLGIAAAGIIGLIAPALMLIRVIAATIWGISAVWGVKLAYELYKIQSDPNPFATCSFLPDFPKWMPLHDWLPSVFMPTGMCTDIPWTFLNVTMAQWMIVIFVAYVIVLLLFLSSIFSRR</sequence>
<evidence type="ECO:0000256" key="1">
    <source>
        <dbReference type="ARBA" id="ARBA00004429"/>
    </source>
</evidence>
<protein>
    <recommendedName>
        <fullName evidence="14">Disulfide bond formation protein B</fullName>
    </recommendedName>
    <alternativeName>
        <fullName evidence="14">Disulfide oxidoreductase</fullName>
    </alternativeName>
</protein>
<dbReference type="GO" id="GO:0015035">
    <property type="term" value="F:protein-disulfide reductase activity"/>
    <property type="evidence" value="ECO:0007669"/>
    <property type="project" value="UniProtKB-UniRule"/>
</dbReference>
<evidence type="ECO:0000256" key="6">
    <source>
        <dbReference type="ARBA" id="ARBA00022692"/>
    </source>
</evidence>